<evidence type="ECO:0000313" key="3">
    <source>
        <dbReference type="Proteomes" id="UP000799092"/>
    </source>
</evidence>
<organism evidence="2 3">
    <name type="scientific">Aquibacillus halophilus</name>
    <dbReference type="NCBI Taxonomy" id="930132"/>
    <lineage>
        <taxon>Bacteria</taxon>
        <taxon>Bacillati</taxon>
        <taxon>Bacillota</taxon>
        <taxon>Bacilli</taxon>
        <taxon>Bacillales</taxon>
        <taxon>Bacillaceae</taxon>
        <taxon>Aquibacillus</taxon>
    </lineage>
</organism>
<gene>
    <name evidence="2" type="ORF">GH741_11240</name>
</gene>
<dbReference type="AlphaFoldDB" id="A0A6A8DCI1"/>
<name>A0A6A8DCI1_9BACI</name>
<proteinExistence type="predicted"/>
<reference evidence="2" key="1">
    <citation type="submission" date="2019-11" db="EMBL/GenBank/DDBJ databases">
        <authorList>
            <person name="Li J."/>
        </authorList>
    </citation>
    <scope>NUCLEOTIDE SEQUENCE</scope>
    <source>
        <strain evidence="2">B6B</strain>
    </source>
</reference>
<dbReference type="RefSeq" id="WP_153736889.1">
    <property type="nucleotide sequence ID" value="NZ_WJNG01000008.1"/>
</dbReference>
<dbReference type="OrthoDB" id="2965079at2"/>
<accession>A0A6A8DCI1</accession>
<protein>
    <submittedName>
        <fullName evidence="2">Uncharacterized protein</fullName>
    </submittedName>
</protein>
<feature type="region of interest" description="Disordered" evidence="1">
    <location>
        <begin position="1"/>
        <end position="23"/>
    </location>
</feature>
<sequence length="190" mass="21044">MLLVAGCSSTTDEESADAREKYNDTEQELSEKLGAGIRILEPNGYSLLSASLLPNEEGEYREVGLGYGVMEDGKEAVEISDKQSEKLSKTEYVYGPYKGNANFRVAIQPIKDEFDIESFAIEAGGEVTEIEGQNVAYAEIDTMPRQLRAFVPFNDVLYSLVIPLEGEGTGLSKEDAFDYIKKIVNEYKNN</sequence>
<evidence type="ECO:0000313" key="2">
    <source>
        <dbReference type="EMBL" id="MRH43254.1"/>
    </source>
</evidence>
<comment type="caution">
    <text evidence="2">The sequence shown here is derived from an EMBL/GenBank/DDBJ whole genome shotgun (WGS) entry which is preliminary data.</text>
</comment>
<dbReference type="Proteomes" id="UP000799092">
    <property type="component" value="Unassembled WGS sequence"/>
</dbReference>
<keyword evidence="3" id="KW-1185">Reference proteome</keyword>
<dbReference type="EMBL" id="WJNG01000008">
    <property type="protein sequence ID" value="MRH43254.1"/>
    <property type="molecule type" value="Genomic_DNA"/>
</dbReference>
<evidence type="ECO:0000256" key="1">
    <source>
        <dbReference type="SAM" id="MobiDB-lite"/>
    </source>
</evidence>